<keyword evidence="12" id="KW-0408">Iron</keyword>
<reference evidence="20" key="1">
    <citation type="submission" date="2022-02" db="EMBL/GenBank/DDBJ databases">
        <authorList>
            <person name="Henning P.M."/>
            <person name="McCubbin A.G."/>
            <person name="Shore J.S."/>
        </authorList>
    </citation>
    <scope>NUCLEOTIDE SEQUENCE</scope>
    <source>
        <strain evidence="20">F60SS</strain>
        <tissue evidence="20">Leaves</tissue>
    </source>
</reference>
<dbReference type="InterPro" id="IPR002888">
    <property type="entry name" value="2Fe-2S-bd"/>
</dbReference>
<evidence type="ECO:0000256" key="3">
    <source>
        <dbReference type="ARBA" id="ARBA00004275"/>
    </source>
</evidence>
<accession>A0A9Q0G6C2</accession>
<keyword evidence="6" id="KW-0500">Molybdenum</keyword>
<dbReference type="InterPro" id="IPR000674">
    <property type="entry name" value="Ald_Oxase/Xan_DH_a/b"/>
</dbReference>
<dbReference type="EMBL" id="JAKUCV010002075">
    <property type="protein sequence ID" value="KAJ4844013.1"/>
    <property type="molecule type" value="Genomic_DNA"/>
</dbReference>
<evidence type="ECO:0000256" key="13">
    <source>
        <dbReference type="ARBA" id="ARBA00023014"/>
    </source>
</evidence>
<dbReference type="InterPro" id="IPR016166">
    <property type="entry name" value="FAD-bd_PCMH"/>
</dbReference>
<evidence type="ECO:0000256" key="6">
    <source>
        <dbReference type="ARBA" id="ARBA00022505"/>
    </source>
</evidence>
<keyword evidence="10" id="KW-0274">FAD</keyword>
<dbReference type="SUPFAM" id="SSF54665">
    <property type="entry name" value="CO dehydrogenase molybdoprotein N-domain-like"/>
    <property type="match status" value="2"/>
</dbReference>
<dbReference type="GO" id="GO:0005506">
    <property type="term" value="F:iron ion binding"/>
    <property type="evidence" value="ECO:0007669"/>
    <property type="project" value="InterPro"/>
</dbReference>
<comment type="cofactor">
    <cofactor evidence="16">
        <name>[2Fe-2S] cluster</name>
        <dbReference type="ChEBI" id="CHEBI:190135"/>
    </cofactor>
</comment>
<dbReference type="InterPro" id="IPR006058">
    <property type="entry name" value="2Fe2S_fd_BS"/>
</dbReference>
<dbReference type="InterPro" id="IPR005107">
    <property type="entry name" value="CO_DH_flav_C"/>
</dbReference>
<dbReference type="FunFam" id="3.30.43.10:FF:000001">
    <property type="entry name" value="Xanthine dehydrogenase/oxidase"/>
    <property type="match status" value="2"/>
</dbReference>
<dbReference type="Pfam" id="PF00941">
    <property type="entry name" value="FAD_binding_5"/>
    <property type="match status" value="2"/>
</dbReference>
<comment type="cofactor">
    <cofactor evidence="2">
        <name>FAD</name>
        <dbReference type="ChEBI" id="CHEBI:57692"/>
    </cofactor>
</comment>
<dbReference type="GO" id="GO:0046110">
    <property type="term" value="P:xanthine metabolic process"/>
    <property type="evidence" value="ECO:0007669"/>
    <property type="project" value="UniProtKB-ARBA"/>
</dbReference>
<dbReference type="Gene3D" id="1.10.150.120">
    <property type="entry name" value="[2Fe-2S]-binding domain"/>
    <property type="match status" value="2"/>
</dbReference>
<dbReference type="FunFam" id="3.30.365.10:FF:000004">
    <property type="entry name" value="Xanthine dehydrogenase oxidase"/>
    <property type="match status" value="1"/>
</dbReference>
<dbReference type="GO" id="GO:0051537">
    <property type="term" value="F:2 iron, 2 sulfur cluster binding"/>
    <property type="evidence" value="ECO:0007669"/>
    <property type="project" value="UniProtKB-KW"/>
</dbReference>
<dbReference type="Pfam" id="PF03450">
    <property type="entry name" value="CO_deh_flav_C"/>
    <property type="match status" value="2"/>
</dbReference>
<dbReference type="Gene3D" id="3.30.43.10">
    <property type="entry name" value="Uridine Diphospho-n-acetylenolpyruvylglucosamine Reductase, domain 2"/>
    <property type="match status" value="2"/>
</dbReference>
<keyword evidence="8" id="KW-0001">2Fe-2S</keyword>
<dbReference type="SUPFAM" id="SSF56176">
    <property type="entry name" value="FAD-binding/transporter-associated domain-like"/>
    <property type="match status" value="2"/>
</dbReference>
<comment type="cofactor">
    <cofactor evidence="1">
        <name>Mo-molybdopterin</name>
        <dbReference type="ChEBI" id="CHEBI:71302"/>
    </cofactor>
</comment>
<evidence type="ECO:0000256" key="14">
    <source>
        <dbReference type="ARBA" id="ARBA00023027"/>
    </source>
</evidence>
<comment type="subcellular location">
    <subcellularLocation>
        <location evidence="3">Peroxisome</location>
    </subcellularLocation>
</comment>
<dbReference type="InterPro" id="IPR036318">
    <property type="entry name" value="FAD-bd_PCMH-like_sf"/>
</dbReference>
<keyword evidence="21" id="KW-1185">Reference proteome</keyword>
<evidence type="ECO:0000256" key="15">
    <source>
        <dbReference type="ARBA" id="ARBA00023140"/>
    </source>
</evidence>
<keyword evidence="9" id="KW-0479">Metal-binding</keyword>
<dbReference type="FunFam" id="3.30.390.50:FF:000001">
    <property type="entry name" value="Xanthine dehydrogenase oxidase"/>
    <property type="match status" value="2"/>
</dbReference>
<feature type="domain" description="FAD-binding PCMH-type" evidence="19">
    <location>
        <begin position="210"/>
        <end position="395"/>
    </location>
</feature>
<dbReference type="Pfam" id="PF01315">
    <property type="entry name" value="Ald_Xan_dh_C"/>
    <property type="match status" value="2"/>
</dbReference>
<dbReference type="PANTHER" id="PTHR45444:SF3">
    <property type="entry name" value="XANTHINE DEHYDROGENASE"/>
    <property type="match status" value="1"/>
</dbReference>
<dbReference type="EC" id="1.17.1.4" evidence="5"/>
<dbReference type="SUPFAM" id="SSF47741">
    <property type="entry name" value="CO dehydrogenase ISP C-domain like"/>
    <property type="match status" value="2"/>
</dbReference>
<dbReference type="Pfam" id="PF02738">
    <property type="entry name" value="MoCoBD_1"/>
    <property type="match status" value="2"/>
</dbReference>
<dbReference type="GO" id="GO:0004854">
    <property type="term" value="F:xanthine dehydrogenase activity"/>
    <property type="evidence" value="ECO:0007669"/>
    <property type="project" value="UniProtKB-EC"/>
</dbReference>
<dbReference type="PANTHER" id="PTHR45444">
    <property type="entry name" value="XANTHINE DEHYDROGENASE"/>
    <property type="match status" value="1"/>
</dbReference>
<evidence type="ECO:0000256" key="4">
    <source>
        <dbReference type="ARBA" id="ARBA00006849"/>
    </source>
</evidence>
<dbReference type="InterPro" id="IPR036010">
    <property type="entry name" value="2Fe-2S_ferredoxin-like_sf"/>
</dbReference>
<comment type="caution">
    <text evidence="20">The sequence shown here is derived from an EMBL/GenBank/DDBJ whole genome shotgun (WGS) entry which is preliminary data.</text>
</comment>
<dbReference type="Gene3D" id="3.30.390.50">
    <property type="entry name" value="CO dehydrogenase flavoprotein, C-terminal domain"/>
    <property type="match status" value="2"/>
</dbReference>
<dbReference type="OrthoDB" id="8300278at2759"/>
<dbReference type="GO" id="GO:0005777">
    <property type="term" value="C:peroxisome"/>
    <property type="evidence" value="ECO:0007669"/>
    <property type="project" value="UniProtKB-SubCell"/>
</dbReference>
<keyword evidence="14" id="KW-0520">NAD</keyword>
<reference evidence="20" key="2">
    <citation type="journal article" date="2023" name="Plants (Basel)">
        <title>Annotation of the Turnera subulata (Passifloraceae) Draft Genome Reveals the S-Locus Evolved after the Divergence of Turneroideae from Passifloroideae in a Stepwise Manner.</title>
        <authorList>
            <person name="Henning P.M."/>
            <person name="Roalson E.H."/>
            <person name="Mir W."/>
            <person name="McCubbin A.G."/>
            <person name="Shore J.S."/>
        </authorList>
    </citation>
    <scope>NUCLEOTIDE SEQUENCE</scope>
    <source>
        <strain evidence="20">F60SS</strain>
    </source>
</reference>
<evidence type="ECO:0000256" key="11">
    <source>
        <dbReference type="ARBA" id="ARBA00023002"/>
    </source>
</evidence>
<keyword evidence="13" id="KW-0411">Iron-sulfur</keyword>
<dbReference type="InterPro" id="IPR016208">
    <property type="entry name" value="Ald_Oxase/xanthine_DH-like"/>
</dbReference>
<dbReference type="Gene3D" id="3.90.1170.50">
    <property type="entry name" value="Aldehyde oxidase/xanthine dehydrogenase, a/b hammerhead"/>
    <property type="match status" value="2"/>
</dbReference>
<evidence type="ECO:0000256" key="12">
    <source>
        <dbReference type="ARBA" id="ARBA00023004"/>
    </source>
</evidence>
<comment type="catalytic activity">
    <reaction evidence="18">
        <text>hypoxanthine + NAD(+) + H2O = xanthine + NADH + H(+)</text>
        <dbReference type="Rhea" id="RHEA:24670"/>
        <dbReference type="ChEBI" id="CHEBI:15377"/>
        <dbReference type="ChEBI" id="CHEBI:15378"/>
        <dbReference type="ChEBI" id="CHEBI:17368"/>
        <dbReference type="ChEBI" id="CHEBI:17712"/>
        <dbReference type="ChEBI" id="CHEBI:57540"/>
        <dbReference type="ChEBI" id="CHEBI:57945"/>
        <dbReference type="EC" id="1.17.1.4"/>
    </reaction>
</comment>
<evidence type="ECO:0000256" key="16">
    <source>
        <dbReference type="ARBA" id="ARBA00034078"/>
    </source>
</evidence>
<comment type="catalytic activity">
    <reaction evidence="17">
        <text>xanthine + NAD(+) + H2O = urate + NADH + H(+)</text>
        <dbReference type="Rhea" id="RHEA:16669"/>
        <dbReference type="ChEBI" id="CHEBI:15377"/>
        <dbReference type="ChEBI" id="CHEBI:15378"/>
        <dbReference type="ChEBI" id="CHEBI:17712"/>
        <dbReference type="ChEBI" id="CHEBI:17775"/>
        <dbReference type="ChEBI" id="CHEBI:57540"/>
        <dbReference type="ChEBI" id="CHEBI:57945"/>
        <dbReference type="EC" id="1.17.1.4"/>
    </reaction>
</comment>
<organism evidence="20 21">
    <name type="scientific">Turnera subulata</name>
    <dbReference type="NCBI Taxonomy" id="218843"/>
    <lineage>
        <taxon>Eukaryota</taxon>
        <taxon>Viridiplantae</taxon>
        <taxon>Streptophyta</taxon>
        <taxon>Embryophyta</taxon>
        <taxon>Tracheophyta</taxon>
        <taxon>Spermatophyta</taxon>
        <taxon>Magnoliopsida</taxon>
        <taxon>eudicotyledons</taxon>
        <taxon>Gunneridae</taxon>
        <taxon>Pentapetalae</taxon>
        <taxon>rosids</taxon>
        <taxon>fabids</taxon>
        <taxon>Malpighiales</taxon>
        <taxon>Passifloraceae</taxon>
        <taxon>Turnera</taxon>
    </lineage>
</organism>
<gene>
    <name evidence="20" type="ORF">Tsubulata_010790</name>
</gene>
<dbReference type="InterPro" id="IPR036683">
    <property type="entry name" value="CO_DH_flav_C_dom_sf"/>
</dbReference>
<dbReference type="InterPro" id="IPR036884">
    <property type="entry name" value="2Fe-2S-bd_dom_sf"/>
</dbReference>
<dbReference type="Pfam" id="PF01799">
    <property type="entry name" value="Fer2_2"/>
    <property type="match status" value="2"/>
</dbReference>
<dbReference type="Pfam" id="PF20256">
    <property type="entry name" value="MoCoBD_2"/>
    <property type="match status" value="2"/>
</dbReference>
<keyword evidence="11" id="KW-0560">Oxidoreductase</keyword>
<sequence length="2372" mass="262000">MHNEADMEQTGDDASSSGEAILYVNGVRRVLPDGLAHLTLLEYLRGMHVITVEGVGNHKSGLHPIQETLARSHGSQCGFCTPGFIMSIYALLRSNPNPPTEEQIEECLAGNLCRCTGYRPIVDAFRVFAKTDDALYTHTSSEFLCPSTGKPCSCKSETVNSTHKYEQNLACSNKYKPVSYSEVDGSRYTDKELIFPPELSLRNPSPLNLSGFGGLKWYRPLRLQHLLALKAKYPNAKLLVGNSEVGIEMRLKRIQYDVLISVAHVPELNALSVKDDGLDIGAAIKLTELLQTFRKVVNERDAHETSSCKAFIEQLKWFAGMQIRNVASVGGNICTASPISDLNPLWMAARAQFRIIDTKGNIRTTLAENFFLGYRKVDLASGEILLSVFLPWNRPFEFVKEFKQAHRRDDDIAIVNAGMRVSFEEKREEWIVSDASIIYGGVAPVSLRAIKTKEFLVGKNWNQELFQDALKVLQTDILLNEDAPGGMVEFRKSLTLSFFFKFFLFVIQQMEGKKSVTESIPASHLSAVQPFKRPSVMGSQDYEIKKHGTSVGLPEVHMSSRLQVTGEAEYVDDIPMPSNGLHAALVLSRKPHARILSIDDSKAKSSPGFAGIFLAKDVPGDNHIGPVIGVVVADTHENAKLAARKVHVDYEELPAILSIEEAVNAESFHPNTEKCLKKGDVDLFFQSGQCDKIIEGEVQVGGQEHFYLETNSSLVWTADCGNEAPQKHQKYVAHVLGLPMSKVGFTNEGKVLALDLEIYNNGGNSLDLSLPVLERAMFHSDNVYEIPNMRIRGKVCFTNFPSHTAFRGFGGPQGMIIAENWIQKIAMELNKSPEEIREKNFQGEGSMTHYSQKLENCTLATLWNELKSSSNLSMAREDVNQFNLHNRWKKRGVAMVPTKFGISFTTKFMNQAGALVHVYTDGTVLVTHGGVEMGQGLHTKVAQVAASAFNIPLSSVFISETSTDKVPNSTPTAASASSDMYGAAVLDACEQIKARMEPVASKHNFSSFAELVGACYMQRIDLSAHGFYVVPEIGFDWISGKGNPFRYFTYGVAFAEVEIDTLTGDFHTRTANIILDLAIHSSKAVGEPPFFLASAVFFAIKDAIKAARAEVGHIEWFPLDNPATPERIRMACLDEFTAPFVSSTYRPKLSKKNMESDGIESLSSEAILYVNGVRRVLPDGLAHFTLLEYLRENGRTGTKQGCGEGGCGACTEALARSHGSQCGFCTPGFIMSMYSLLRSNPNAPTEEQIEECLAGNLCRCTGYRPIADAFRVFAKTDDALYTGASSSLSLQSSKFVCPSTGKPCTCKSETVNDTHHYEQNSACCNKYGPVSYSEVDGSRYIEKEFIFPPELLLRKLTPLHLSGFGGLRWYRPLTLQHLLALRAKYPNAKLLVGNTEVGIEMRLKGIRYDALISVTHVPELNTLSVKDDGLEIGAAVRLTELLQTFRKVVIERDPHETSSCKAFIEQLKWFAATQIRNVASVGGNVCTASPISDLNPLWMASRAEFRIMDMKGNIRTTLAENFFLGYRKVDLASGEILLSVFLPWSRPFEFVKEFKQAHRRDDDIAIVNAGMRVSFEERYEEWMVSDASIVYGGVSPVSLCAVNTKEFLVGKNWNRDVLEGALKVLQTDILLKEDSPGGMVEFRKSLTLSFFFKFFLFVAQQMEGKKSIMESIPASHLSAIEPFHRPSVMGSQDYEIKKHGTSVGLPEVTGEVEYVDDIPMPSNEAKSSPGFAGIFLAKDVPGDNHIGPIVHDEELFASEFVTCVGQVIGVVVADTHENAKLAARKVRVDYQELPPILSIQEAINAKSFHSTTDMCLKKGEVDLCFQSAQCERIIEGEVQVAGQEHFYLESQISLVWTMDCGNEVHMISSTQAPHNHQKYVAHVLGHQLSKVGFTNEGKVLALDLEIYNNGGNSLDLSHCVLERAVLHSENVYEIPNMKIQSKVCITNFPSNTAFRGFGAPQAMLIAENWIQRIAVELNKSPEEIREMNFQTEGSILSYGQRLEYCTLTKLWNELKSSSNLLKARESTNLFNLHNRWKKRGVAMVPTKFGIGFPVKFANQAGALVHVHTDGTVLVTHGGVEMGQGLHTKVAQVAASVFDIPLSSVFISETSTDKVPNASATAASASSDLYGAAVLDACNQIKARMDTVASKQNFSSFAELASECYFQRIDLSAHGFYITPDIGFDWVSGKGTPFSYFTYGAAFAEVEIDTLTGDFHTRTADIILDLGHSLNPAIDIEGAFTQGLGWVALEELKRGDAAHKWIRPGSLYTCGPGTYKIPSINDVPFRFNVSLLKGHPNVKGLHSSKGVGEPPFFLASAVFFAIKDAIIAARAEVGHHEWFPLDNPATPERIRMACLDEFTEPFISSDYRPKLSV</sequence>
<dbReference type="Proteomes" id="UP001141552">
    <property type="component" value="Unassembled WGS sequence"/>
</dbReference>
<dbReference type="PROSITE" id="PS00197">
    <property type="entry name" value="2FE2S_FER_1"/>
    <property type="match status" value="1"/>
</dbReference>
<evidence type="ECO:0000256" key="9">
    <source>
        <dbReference type="ARBA" id="ARBA00022723"/>
    </source>
</evidence>
<dbReference type="GO" id="GO:0071949">
    <property type="term" value="F:FAD binding"/>
    <property type="evidence" value="ECO:0007669"/>
    <property type="project" value="InterPro"/>
</dbReference>
<dbReference type="InterPro" id="IPR002346">
    <property type="entry name" value="Mopterin_DH_FAD-bd"/>
</dbReference>
<dbReference type="FunFam" id="3.30.465.10:FF:000004">
    <property type="entry name" value="Xanthine dehydrogenase/oxidase"/>
    <property type="match status" value="2"/>
</dbReference>
<dbReference type="SMART" id="SM01092">
    <property type="entry name" value="CO_deh_flav_C"/>
    <property type="match status" value="2"/>
</dbReference>
<comment type="similarity">
    <text evidence="4">Belongs to the xanthine dehydrogenase family.</text>
</comment>
<dbReference type="FunFam" id="3.30.365.10:FF:000002">
    <property type="entry name" value="Xanthine dehydrogenase oxidase"/>
    <property type="match status" value="1"/>
</dbReference>
<dbReference type="SMART" id="SM01008">
    <property type="entry name" value="Ald_Xan_dh_C"/>
    <property type="match status" value="2"/>
</dbReference>
<evidence type="ECO:0000256" key="7">
    <source>
        <dbReference type="ARBA" id="ARBA00022630"/>
    </source>
</evidence>
<evidence type="ECO:0000256" key="8">
    <source>
        <dbReference type="ARBA" id="ARBA00022714"/>
    </source>
</evidence>
<dbReference type="InterPro" id="IPR037165">
    <property type="entry name" value="AldOxase/xan_DH_Mopterin-bd_sf"/>
</dbReference>
<evidence type="ECO:0000259" key="19">
    <source>
        <dbReference type="PROSITE" id="PS51387"/>
    </source>
</evidence>
<evidence type="ECO:0000313" key="20">
    <source>
        <dbReference type="EMBL" id="KAJ4844013.1"/>
    </source>
</evidence>
<dbReference type="Gene3D" id="3.30.365.10">
    <property type="entry name" value="Aldehyde oxidase/xanthine dehydrogenase, molybdopterin binding domain"/>
    <property type="match status" value="8"/>
</dbReference>
<dbReference type="SUPFAM" id="SSF56003">
    <property type="entry name" value="Molybdenum cofactor-binding domain"/>
    <property type="match status" value="2"/>
</dbReference>
<protein>
    <recommendedName>
        <fullName evidence="5">xanthine dehydrogenase</fullName>
        <ecNumber evidence="5">1.17.1.4</ecNumber>
    </recommendedName>
</protein>
<dbReference type="InterPro" id="IPR046867">
    <property type="entry name" value="AldOxase/xan_DH_MoCoBD2"/>
</dbReference>
<evidence type="ECO:0000256" key="17">
    <source>
        <dbReference type="ARBA" id="ARBA00049017"/>
    </source>
</evidence>
<keyword evidence="7" id="KW-0285">Flavoprotein</keyword>
<dbReference type="SUPFAM" id="SSF54292">
    <property type="entry name" value="2Fe-2S ferredoxin-like"/>
    <property type="match status" value="1"/>
</dbReference>
<evidence type="ECO:0000313" key="21">
    <source>
        <dbReference type="Proteomes" id="UP001141552"/>
    </source>
</evidence>
<feature type="domain" description="FAD-binding PCMH-type" evidence="19">
    <location>
        <begin position="1362"/>
        <end position="1547"/>
    </location>
</feature>
<keyword evidence="15" id="KW-0576">Peroxisome</keyword>
<name>A0A9Q0G6C2_9ROSI</name>
<dbReference type="InterPro" id="IPR008274">
    <property type="entry name" value="AldOxase/xan_DH_MoCoBD1"/>
</dbReference>
<dbReference type="FunFam" id="1.10.150.120:FF:000012">
    <property type="entry name" value="Xanthine dehydrogenase 2"/>
    <property type="match status" value="2"/>
</dbReference>
<dbReference type="FunFam" id="3.30.365.10:FF:000003">
    <property type="entry name" value="Aldehyde oxidase 1"/>
    <property type="match status" value="2"/>
</dbReference>
<proteinExistence type="inferred from homology"/>
<evidence type="ECO:0000256" key="5">
    <source>
        <dbReference type="ARBA" id="ARBA00013123"/>
    </source>
</evidence>
<evidence type="ECO:0000256" key="1">
    <source>
        <dbReference type="ARBA" id="ARBA00001924"/>
    </source>
</evidence>
<dbReference type="InterPro" id="IPR016169">
    <property type="entry name" value="FAD-bd_PCMH_sub2"/>
</dbReference>
<dbReference type="Gene3D" id="3.30.465.10">
    <property type="match status" value="2"/>
</dbReference>
<evidence type="ECO:0000256" key="2">
    <source>
        <dbReference type="ARBA" id="ARBA00001974"/>
    </source>
</evidence>
<evidence type="ECO:0000256" key="18">
    <source>
        <dbReference type="ARBA" id="ARBA00049517"/>
    </source>
</evidence>
<dbReference type="PROSITE" id="PS51387">
    <property type="entry name" value="FAD_PCMH"/>
    <property type="match status" value="2"/>
</dbReference>
<dbReference type="InterPro" id="IPR036856">
    <property type="entry name" value="Ald_Oxase/Xan_DH_a/b_sf"/>
</dbReference>
<dbReference type="InterPro" id="IPR016167">
    <property type="entry name" value="FAD-bd_PCMH_sub1"/>
</dbReference>
<evidence type="ECO:0000256" key="10">
    <source>
        <dbReference type="ARBA" id="ARBA00022827"/>
    </source>
</evidence>
<dbReference type="SUPFAM" id="SSF55447">
    <property type="entry name" value="CO dehydrogenase flavoprotein C-terminal domain-like"/>
    <property type="match status" value="2"/>
</dbReference>